<dbReference type="EMBL" id="BMNQ01000011">
    <property type="protein sequence ID" value="GGJ91380.1"/>
    <property type="molecule type" value="Genomic_DNA"/>
</dbReference>
<sequence length="341" mass="40623">MKVAEVREKLKSRKKDELQKLIVEMYKQFPKKVRETKEIDNLIDNPDLFKTRKQNSKKAVQMPDLLSVEYKVKRFLENARAQNYIAPNRVIPKKERSNWRFTAKRLVDQLTVLSGQSEHVKACAYYLEEIYKLFCYASGHYVFASQEPFHTIRLPQPDFYNRVVSLKKQVEEPDTWIRESMLLILEHDHDHDILTISLSEVLLANLHNAPLKERAVSIAQHLVQEKEAEVSKEGHINRKFIKYWDKEYINDLVEMILMIQSALGEYKAANAFFKKHYMATAGEVKLYVLLKNIMRYERVDDWLREYESALKRGIRPRDSLQDTTDYIRRENEFPRFIRSYE</sequence>
<evidence type="ECO:0000313" key="2">
    <source>
        <dbReference type="Proteomes" id="UP000658382"/>
    </source>
</evidence>
<gene>
    <name evidence="1" type="ORF">GCM10007063_12540</name>
</gene>
<evidence type="ECO:0000313" key="1">
    <source>
        <dbReference type="EMBL" id="GGJ91380.1"/>
    </source>
</evidence>
<dbReference type="AlphaFoldDB" id="A0A917UWW0"/>
<dbReference type="Proteomes" id="UP000658382">
    <property type="component" value="Unassembled WGS sequence"/>
</dbReference>
<protein>
    <submittedName>
        <fullName evidence="1">Uncharacterized protein</fullName>
    </submittedName>
</protein>
<keyword evidence="2" id="KW-1185">Reference proteome</keyword>
<reference evidence="1" key="2">
    <citation type="submission" date="2020-09" db="EMBL/GenBank/DDBJ databases">
        <authorList>
            <person name="Sun Q."/>
            <person name="Ohkuma M."/>
        </authorList>
    </citation>
    <scope>NUCLEOTIDE SEQUENCE</scope>
    <source>
        <strain evidence="1">JCM 12580</strain>
    </source>
</reference>
<dbReference type="RefSeq" id="WP_188632236.1">
    <property type="nucleotide sequence ID" value="NZ_BMNQ01000011.1"/>
</dbReference>
<accession>A0A917UWW0</accession>
<organism evidence="1 2">
    <name type="scientific">Lentibacillus kapialis</name>
    <dbReference type="NCBI Taxonomy" id="340214"/>
    <lineage>
        <taxon>Bacteria</taxon>
        <taxon>Bacillati</taxon>
        <taxon>Bacillota</taxon>
        <taxon>Bacilli</taxon>
        <taxon>Bacillales</taxon>
        <taxon>Bacillaceae</taxon>
        <taxon>Lentibacillus</taxon>
    </lineage>
</organism>
<reference evidence="1" key="1">
    <citation type="journal article" date="2014" name="Int. J. Syst. Evol. Microbiol.">
        <title>Complete genome sequence of Corynebacterium casei LMG S-19264T (=DSM 44701T), isolated from a smear-ripened cheese.</title>
        <authorList>
            <consortium name="US DOE Joint Genome Institute (JGI-PGF)"/>
            <person name="Walter F."/>
            <person name="Albersmeier A."/>
            <person name="Kalinowski J."/>
            <person name="Ruckert C."/>
        </authorList>
    </citation>
    <scope>NUCLEOTIDE SEQUENCE</scope>
    <source>
        <strain evidence="1">JCM 12580</strain>
    </source>
</reference>
<proteinExistence type="predicted"/>
<comment type="caution">
    <text evidence="1">The sequence shown here is derived from an EMBL/GenBank/DDBJ whole genome shotgun (WGS) entry which is preliminary data.</text>
</comment>
<name>A0A917UWW0_9BACI</name>